<evidence type="ECO:0000313" key="1">
    <source>
        <dbReference type="EMBL" id="SQD77473.1"/>
    </source>
</evidence>
<evidence type="ECO:0008006" key="3">
    <source>
        <dbReference type="Google" id="ProtNLM"/>
    </source>
</evidence>
<keyword evidence="2" id="KW-1185">Reference proteome</keyword>
<dbReference type="RefSeq" id="WP_112713101.1">
    <property type="nucleotide sequence ID" value="NZ_LS483250.1"/>
</dbReference>
<dbReference type="SUPFAM" id="SSF56935">
    <property type="entry name" value="Porins"/>
    <property type="match status" value="1"/>
</dbReference>
<proteinExistence type="predicted"/>
<dbReference type="EMBL" id="LS483250">
    <property type="protein sequence ID" value="SQD77473.1"/>
    <property type="molecule type" value="Genomic_DNA"/>
</dbReference>
<sequence length="350" mass="39421">MHISTICFIATTLSLTTFTTNARINLTDDISLSGFGSTSITQSNNATPLYVNREITDDICYDCDTTLGLQGDIRFNDSFNASIQVVKRPQDDWSSPELEWAYVGYSVSDFNLKLGRLRLPLFLSSEYYYVGQAYTSARPPQEVYNSILGFTAYEGISGTWDIEINDESYLTLTPYAGVESDGSVDIGVISYDFVIDNTLGLHSEISGFDYRIMFNYAHFKYAVDVTTPLGSQHYAADSIHIYTLGIEKSWEQLTLTTEVLIDKMHFNWYSSIGYNIDKFTPYVTYAESHHTKKNNSLLLGLRYELTTTVSLNAEWKYTDANGGSNGELITAPTDDETDAQLYTLMLNFIF</sequence>
<organism evidence="1 2">
    <name type="scientific">Moritella yayanosii</name>
    <dbReference type="NCBI Taxonomy" id="69539"/>
    <lineage>
        <taxon>Bacteria</taxon>
        <taxon>Pseudomonadati</taxon>
        <taxon>Pseudomonadota</taxon>
        <taxon>Gammaproteobacteria</taxon>
        <taxon>Alteromonadales</taxon>
        <taxon>Moritellaceae</taxon>
        <taxon>Moritella</taxon>
    </lineage>
</organism>
<name>A0A330LLA1_9GAMM</name>
<protein>
    <recommendedName>
        <fullName evidence="3">Porin domain-containing protein</fullName>
    </recommendedName>
</protein>
<dbReference type="KEGG" id="mya:MORIYA_0995"/>
<dbReference type="AlphaFoldDB" id="A0A330LLA1"/>
<gene>
    <name evidence="1" type="ORF">MORIYA_0995</name>
</gene>
<dbReference type="OrthoDB" id="197869at2"/>
<reference evidence="2" key="1">
    <citation type="submission" date="2018-05" db="EMBL/GenBank/DDBJ databases">
        <authorList>
            <person name="Cea G.-C."/>
            <person name="William W."/>
        </authorList>
    </citation>
    <scope>NUCLEOTIDE SEQUENCE [LARGE SCALE GENOMIC DNA]</scope>
    <source>
        <strain evidence="2">DB21MT 5</strain>
    </source>
</reference>
<accession>A0A330LLA1</accession>
<evidence type="ECO:0000313" key="2">
    <source>
        <dbReference type="Proteomes" id="UP000250163"/>
    </source>
</evidence>
<dbReference type="Proteomes" id="UP000250163">
    <property type="component" value="Chromosome MORIYA"/>
</dbReference>